<dbReference type="RefSeq" id="WP_380638554.1">
    <property type="nucleotide sequence ID" value="NZ_JBHSQO010000026.1"/>
</dbReference>
<dbReference type="Proteomes" id="UP001596220">
    <property type="component" value="Unassembled WGS sequence"/>
</dbReference>
<evidence type="ECO:0000313" key="2">
    <source>
        <dbReference type="EMBL" id="MFC6092263.1"/>
    </source>
</evidence>
<dbReference type="EMBL" id="JBHSQO010000026">
    <property type="protein sequence ID" value="MFC6092263.1"/>
    <property type="molecule type" value="Genomic_DNA"/>
</dbReference>
<organism evidence="2 3">
    <name type="scientific">Saccharothrix lopnurensis</name>
    <dbReference type="NCBI Taxonomy" id="1670621"/>
    <lineage>
        <taxon>Bacteria</taxon>
        <taxon>Bacillati</taxon>
        <taxon>Actinomycetota</taxon>
        <taxon>Actinomycetes</taxon>
        <taxon>Pseudonocardiales</taxon>
        <taxon>Pseudonocardiaceae</taxon>
        <taxon>Saccharothrix</taxon>
    </lineage>
</organism>
<sequence>MSTRVETPPAEALTRPRRPWLVVGLSALVGFLFTVVWSAHFVDSVIGGTIADGLLGHDAAATPIAGVGAGVVFAFVSGLAGTFTACNIAAFGAMAPMAGDGGSGSRRVRHVLRSLGLLSIGMIAVSAAYGVVVALVGTRMPQFQETAAAGGLAPRLLQAMVVFGLVGLAMLYLGLAAAGLVPDPLARLTRRWPDAPVVVLGVLIGAFLIGRPFPLFRVMFRDAAESGNVFYGAAAFVLQSLGNILIMAVVLLLVTWLAGDRLGRWFAADPRRRAVLTAAAFVAAGVFLVLYWDVRILERRDIIPWYPVAPWV</sequence>
<reference evidence="3" key="1">
    <citation type="journal article" date="2019" name="Int. J. Syst. Evol. Microbiol.">
        <title>The Global Catalogue of Microorganisms (GCM) 10K type strain sequencing project: providing services to taxonomists for standard genome sequencing and annotation.</title>
        <authorList>
            <consortium name="The Broad Institute Genomics Platform"/>
            <consortium name="The Broad Institute Genome Sequencing Center for Infectious Disease"/>
            <person name="Wu L."/>
            <person name="Ma J."/>
        </authorList>
    </citation>
    <scope>NUCLEOTIDE SEQUENCE [LARGE SCALE GENOMIC DNA]</scope>
    <source>
        <strain evidence="3">CGMCC 4.7246</strain>
    </source>
</reference>
<keyword evidence="1" id="KW-0812">Transmembrane</keyword>
<protein>
    <recommendedName>
        <fullName evidence="4">Cytochrome C biogenesis protein transmembrane region</fullName>
    </recommendedName>
</protein>
<feature type="transmembrane region" description="Helical" evidence="1">
    <location>
        <begin position="229"/>
        <end position="254"/>
    </location>
</feature>
<accession>A0ABW1P9K3</accession>
<feature type="transmembrane region" description="Helical" evidence="1">
    <location>
        <begin position="20"/>
        <end position="41"/>
    </location>
</feature>
<keyword evidence="1" id="KW-0472">Membrane</keyword>
<keyword evidence="3" id="KW-1185">Reference proteome</keyword>
<evidence type="ECO:0000256" key="1">
    <source>
        <dbReference type="SAM" id="Phobius"/>
    </source>
</evidence>
<gene>
    <name evidence="2" type="ORF">ACFP3R_23580</name>
</gene>
<evidence type="ECO:0008006" key="4">
    <source>
        <dbReference type="Google" id="ProtNLM"/>
    </source>
</evidence>
<comment type="caution">
    <text evidence="2">The sequence shown here is derived from an EMBL/GenBank/DDBJ whole genome shotgun (WGS) entry which is preliminary data.</text>
</comment>
<feature type="transmembrane region" description="Helical" evidence="1">
    <location>
        <begin position="156"/>
        <end position="180"/>
    </location>
</feature>
<keyword evidence="1" id="KW-1133">Transmembrane helix</keyword>
<name>A0ABW1P9K3_9PSEU</name>
<feature type="transmembrane region" description="Helical" evidence="1">
    <location>
        <begin position="274"/>
        <end position="292"/>
    </location>
</feature>
<proteinExistence type="predicted"/>
<feature type="transmembrane region" description="Helical" evidence="1">
    <location>
        <begin position="115"/>
        <end position="136"/>
    </location>
</feature>
<evidence type="ECO:0000313" key="3">
    <source>
        <dbReference type="Proteomes" id="UP001596220"/>
    </source>
</evidence>
<feature type="transmembrane region" description="Helical" evidence="1">
    <location>
        <begin position="61"/>
        <end position="94"/>
    </location>
</feature>
<feature type="transmembrane region" description="Helical" evidence="1">
    <location>
        <begin position="192"/>
        <end position="209"/>
    </location>
</feature>